<protein>
    <submittedName>
        <fullName evidence="4">Replication initiation protein</fullName>
    </submittedName>
</protein>
<dbReference type="RefSeq" id="WP_193181197.1">
    <property type="nucleotide sequence ID" value="NZ_JACVXA010000014.1"/>
</dbReference>
<reference evidence="4" key="1">
    <citation type="submission" date="2020-09" db="EMBL/GenBank/DDBJ databases">
        <title>A novel bacterium of genus Mangrovicoccus, isolated from South China Sea.</title>
        <authorList>
            <person name="Huang H."/>
            <person name="Mo K."/>
            <person name="Hu Y."/>
        </authorList>
    </citation>
    <scope>NUCLEOTIDE SEQUENCE</scope>
    <source>
        <strain evidence="4">HB182678</strain>
    </source>
</reference>
<gene>
    <name evidence="4" type="ORF">ICN82_07175</name>
</gene>
<dbReference type="InterPro" id="IPR036388">
    <property type="entry name" value="WH-like_DNA-bd_sf"/>
</dbReference>
<feature type="region of interest" description="Disordered" evidence="2">
    <location>
        <begin position="304"/>
        <end position="343"/>
    </location>
</feature>
<dbReference type="GO" id="GO:0003887">
    <property type="term" value="F:DNA-directed DNA polymerase activity"/>
    <property type="evidence" value="ECO:0007669"/>
    <property type="project" value="InterPro"/>
</dbReference>
<keyword evidence="5" id="KW-1185">Reference proteome</keyword>
<dbReference type="AlphaFoldDB" id="A0A8J7CJW7"/>
<evidence type="ECO:0000256" key="1">
    <source>
        <dbReference type="ARBA" id="ARBA00038283"/>
    </source>
</evidence>
<evidence type="ECO:0000313" key="4">
    <source>
        <dbReference type="EMBL" id="MBE3637981.1"/>
    </source>
</evidence>
<dbReference type="Gene3D" id="1.10.10.10">
    <property type="entry name" value="Winged helix-like DNA-binding domain superfamily/Winged helix DNA-binding domain"/>
    <property type="match status" value="1"/>
</dbReference>
<dbReference type="InterPro" id="IPR000525">
    <property type="entry name" value="Initiator_Rep_WH1"/>
</dbReference>
<dbReference type="SUPFAM" id="SSF46785">
    <property type="entry name" value="Winged helix' DNA-binding domain"/>
    <property type="match status" value="1"/>
</dbReference>
<comment type="similarity">
    <text evidence="1">Belongs to the initiator RepB protein family.</text>
</comment>
<dbReference type="Pfam" id="PF21205">
    <property type="entry name" value="Rep3_C"/>
    <property type="match status" value="1"/>
</dbReference>
<dbReference type="GO" id="GO:0006270">
    <property type="term" value="P:DNA replication initiation"/>
    <property type="evidence" value="ECO:0007669"/>
    <property type="project" value="InterPro"/>
</dbReference>
<dbReference type="InterPro" id="IPR036390">
    <property type="entry name" value="WH_DNA-bd_sf"/>
</dbReference>
<feature type="compositionally biased region" description="Basic and acidic residues" evidence="2">
    <location>
        <begin position="334"/>
        <end position="343"/>
    </location>
</feature>
<evidence type="ECO:0000259" key="3">
    <source>
        <dbReference type="Pfam" id="PF01051"/>
    </source>
</evidence>
<sequence>MTEFRQITERESLRKHVAAIHIGGKLTLLQRKLSNCLLLHAYDDLTTKSSHRIDAETLCAMSGYASRDRDTLKAALRALAETTAEWNMLGDDGQEEWGVSSLISYAKLAGGVCEYAYAAPLAAKLYDPSVFSMINMRIQRNFTSGHALALYENCFRFVRTGSTGWWEIDVFRRLMGVDDSAYYEDFSKLNAKIVKPAVKEVNAVSDISLVAETRRESRKVKFIRFLISRNGQETLFDLGDDDALRKSGAYGRLIENGISGRLAQRWIAEHGEAYVAGKLDFVEEERRRGRVRKTPAGYLTAAINGDYRRSDPGPGPAPAAEPGPRLSGAPEMEESQRDRDQAAEARWRRACLEAIEANLEKRSSVSRKAIRDRFETGLEDEFERGQFRRYGWQARGIFARIHGFWSGLIPEGLPDRDAF</sequence>
<comment type="caution">
    <text evidence="4">The sequence shown here is derived from an EMBL/GenBank/DDBJ whole genome shotgun (WGS) entry which is preliminary data.</text>
</comment>
<organism evidence="4 5">
    <name type="scientific">Mangrovicoccus algicola</name>
    <dbReference type="NCBI Taxonomy" id="2771008"/>
    <lineage>
        <taxon>Bacteria</taxon>
        <taxon>Pseudomonadati</taxon>
        <taxon>Pseudomonadota</taxon>
        <taxon>Alphaproteobacteria</taxon>
        <taxon>Rhodobacterales</taxon>
        <taxon>Paracoccaceae</taxon>
        <taxon>Mangrovicoccus</taxon>
    </lineage>
</organism>
<accession>A0A8J7CJW7</accession>
<dbReference type="Pfam" id="PF01051">
    <property type="entry name" value="Rep3_N"/>
    <property type="match status" value="1"/>
</dbReference>
<proteinExistence type="inferred from homology"/>
<evidence type="ECO:0000313" key="5">
    <source>
        <dbReference type="Proteomes" id="UP000609121"/>
    </source>
</evidence>
<dbReference type="Proteomes" id="UP000609121">
    <property type="component" value="Unassembled WGS sequence"/>
</dbReference>
<evidence type="ECO:0000256" key="2">
    <source>
        <dbReference type="SAM" id="MobiDB-lite"/>
    </source>
</evidence>
<name>A0A8J7CJW7_9RHOB</name>
<dbReference type="EMBL" id="JACVXA010000014">
    <property type="protein sequence ID" value="MBE3637981.1"/>
    <property type="molecule type" value="Genomic_DNA"/>
</dbReference>
<feature type="domain" description="Initiator Rep protein WH1" evidence="3">
    <location>
        <begin position="14"/>
        <end position="154"/>
    </location>
</feature>